<dbReference type="PANTHER" id="PTHR19353">
    <property type="entry name" value="FATTY ACID DESATURASE 2"/>
    <property type="match status" value="1"/>
</dbReference>
<gene>
    <name evidence="3" type="ORF">IU449_11395</name>
</gene>
<keyword evidence="1" id="KW-0472">Membrane</keyword>
<organism evidence="3 4">
    <name type="scientific">Nocardia higoensis</name>
    <dbReference type="NCBI Taxonomy" id="228599"/>
    <lineage>
        <taxon>Bacteria</taxon>
        <taxon>Bacillati</taxon>
        <taxon>Actinomycetota</taxon>
        <taxon>Actinomycetes</taxon>
        <taxon>Mycobacteriales</taxon>
        <taxon>Nocardiaceae</taxon>
        <taxon>Nocardia</taxon>
    </lineage>
</organism>
<dbReference type="PIRSF" id="PIRSF015921">
    <property type="entry name" value="FA_sphinglp_des"/>
    <property type="match status" value="1"/>
</dbReference>
<dbReference type="InterPro" id="IPR012171">
    <property type="entry name" value="Fatty_acid_desaturase"/>
</dbReference>
<keyword evidence="1" id="KW-0812">Transmembrane</keyword>
<feature type="transmembrane region" description="Helical" evidence="1">
    <location>
        <begin position="12"/>
        <end position="33"/>
    </location>
</feature>
<sequence length="313" mass="34743">MERRPSYHLVRTAVVAGASIVGWGVFFVLGATWWQLLTAAFLGAILPQFAFLGHDAGHRQIFATRRANYLYGLLVGNLGIGVSIGWWTSSHNRHHAHPNTEGADPDITGVLVHSEERARAERTFRRWIFRYQGWLFFPLVCLEAFSLHNKSVRAVLGGDIPNRLAEGLLLFAHLAGLVVVAFAVLTPVQAVAFLAVHQAAFGFYMGCVFAPNHKGMAVFSAEDTVDYLRRQVLTSRTVRGGWVLDAAMGGLNYQIEHHLFPSMPRGNLRRAQPVVIAYCAEIGVPYHQVGLIDSYRQAVGFLHRIGLFARSRS</sequence>
<accession>A0ABS0D9I9</accession>
<feature type="transmembrane region" description="Helical" evidence="1">
    <location>
        <begin position="168"/>
        <end position="185"/>
    </location>
</feature>
<evidence type="ECO:0000256" key="1">
    <source>
        <dbReference type="SAM" id="Phobius"/>
    </source>
</evidence>
<dbReference type="CDD" id="cd03506">
    <property type="entry name" value="Delta6-FADS-like"/>
    <property type="match status" value="1"/>
</dbReference>
<comment type="caution">
    <text evidence="3">The sequence shown here is derived from an EMBL/GenBank/DDBJ whole genome shotgun (WGS) entry which is preliminary data.</text>
</comment>
<keyword evidence="1" id="KW-1133">Transmembrane helix</keyword>
<dbReference type="PANTHER" id="PTHR19353:SF19">
    <property type="entry name" value="DELTA(5) FATTY ACID DESATURASE C-RELATED"/>
    <property type="match status" value="1"/>
</dbReference>
<keyword evidence="4" id="KW-1185">Reference proteome</keyword>
<name>A0ABS0D9I9_9NOCA</name>
<dbReference type="Pfam" id="PF00487">
    <property type="entry name" value="FA_desaturase"/>
    <property type="match status" value="1"/>
</dbReference>
<dbReference type="Proteomes" id="UP000707731">
    <property type="component" value="Unassembled WGS sequence"/>
</dbReference>
<feature type="transmembrane region" description="Helical" evidence="1">
    <location>
        <begin position="69"/>
        <end position="88"/>
    </location>
</feature>
<protein>
    <submittedName>
        <fullName evidence="3">Acyl-CoA desaturase</fullName>
    </submittedName>
</protein>
<evidence type="ECO:0000313" key="4">
    <source>
        <dbReference type="Proteomes" id="UP000707731"/>
    </source>
</evidence>
<proteinExistence type="predicted"/>
<dbReference type="InterPro" id="IPR005804">
    <property type="entry name" value="FA_desaturase_dom"/>
</dbReference>
<dbReference type="EMBL" id="JADLQN010000001">
    <property type="protein sequence ID" value="MBF6355137.1"/>
    <property type="molecule type" value="Genomic_DNA"/>
</dbReference>
<reference evidence="3 4" key="1">
    <citation type="submission" date="2020-10" db="EMBL/GenBank/DDBJ databases">
        <title>Identification of Nocardia species via Next-generation sequencing and recognition of intraspecies genetic diversity.</title>
        <authorList>
            <person name="Li P."/>
            <person name="Li P."/>
            <person name="Lu B."/>
        </authorList>
    </citation>
    <scope>NUCLEOTIDE SEQUENCE [LARGE SCALE GENOMIC DNA]</scope>
    <source>
        <strain evidence="3 4">BJ06-0143</strain>
    </source>
</reference>
<feature type="transmembrane region" description="Helical" evidence="1">
    <location>
        <begin position="39"/>
        <end position="57"/>
    </location>
</feature>
<evidence type="ECO:0000313" key="3">
    <source>
        <dbReference type="EMBL" id="MBF6355137.1"/>
    </source>
</evidence>
<feature type="domain" description="Fatty acid desaturase" evidence="2">
    <location>
        <begin position="32"/>
        <end position="289"/>
    </location>
</feature>
<evidence type="ECO:0000259" key="2">
    <source>
        <dbReference type="Pfam" id="PF00487"/>
    </source>
</evidence>